<feature type="chain" id="PRO_5003612279" description="Integral membrane protein" evidence="1">
    <location>
        <begin position="31"/>
        <end position="125"/>
    </location>
</feature>
<protein>
    <recommendedName>
        <fullName evidence="4">Integral membrane protein</fullName>
    </recommendedName>
</protein>
<evidence type="ECO:0008006" key="4">
    <source>
        <dbReference type="Google" id="ProtNLM"/>
    </source>
</evidence>
<dbReference type="eggNOG" id="ENOG502ZCXK">
    <property type="taxonomic scope" value="Bacteria"/>
</dbReference>
<dbReference type="Proteomes" id="UP000005090">
    <property type="component" value="Chromosome"/>
</dbReference>
<evidence type="ECO:0000313" key="3">
    <source>
        <dbReference type="Proteomes" id="UP000005090"/>
    </source>
</evidence>
<feature type="signal peptide" evidence="1">
    <location>
        <begin position="1"/>
        <end position="30"/>
    </location>
</feature>
<reference evidence="2 3" key="1">
    <citation type="journal article" date="2013" name="Genome Announc.">
        <title>Genome Sequence of the Obligate Gammaproteobacterial Methanotroph Methylomicrobium album Strain BG8.</title>
        <authorList>
            <person name="Kits K.D."/>
            <person name="Kalyuzhnaya M.G."/>
            <person name="Klotz M.G."/>
            <person name="Jetten M.S."/>
            <person name="Op den Camp H.J."/>
            <person name="Vuilleumier S."/>
            <person name="Bringel F."/>
            <person name="Dispirito A.A."/>
            <person name="Murrell J.C."/>
            <person name="Bruce D."/>
            <person name="Cheng J.F."/>
            <person name="Copeland A."/>
            <person name="Goodwin L."/>
            <person name="Hauser L."/>
            <person name="Lajus A."/>
            <person name="Land M.L."/>
            <person name="Lapidus A."/>
            <person name="Lucas S."/>
            <person name="Medigue C."/>
            <person name="Pitluck S."/>
            <person name="Woyke T."/>
            <person name="Zeytun A."/>
            <person name="Stein L.Y."/>
        </authorList>
    </citation>
    <scope>NUCLEOTIDE SEQUENCE [LARGE SCALE GENOMIC DNA]</scope>
    <source>
        <strain evidence="2 3">BG8</strain>
    </source>
</reference>
<dbReference type="RefSeq" id="WP_005368722.1">
    <property type="nucleotide sequence ID" value="NZ_CM001475.1"/>
</dbReference>
<evidence type="ECO:0000313" key="2">
    <source>
        <dbReference type="EMBL" id="EIC28058.1"/>
    </source>
</evidence>
<organism evidence="2 3">
    <name type="scientific">Methylomicrobium album BG8</name>
    <dbReference type="NCBI Taxonomy" id="686340"/>
    <lineage>
        <taxon>Bacteria</taxon>
        <taxon>Pseudomonadati</taxon>
        <taxon>Pseudomonadota</taxon>
        <taxon>Gammaproteobacteria</taxon>
        <taxon>Methylococcales</taxon>
        <taxon>Methylococcaceae</taxon>
        <taxon>Methylomicrobium</taxon>
    </lineage>
</organism>
<keyword evidence="3" id="KW-1185">Reference proteome</keyword>
<accession>H8GKQ0</accession>
<dbReference type="EMBL" id="CM001475">
    <property type="protein sequence ID" value="EIC28058.1"/>
    <property type="molecule type" value="Genomic_DNA"/>
</dbReference>
<dbReference type="HOGENOM" id="CLU_1990020_0_0_6"/>
<dbReference type="AlphaFoldDB" id="H8GKQ0"/>
<name>H8GKQ0_METAL</name>
<gene>
    <name evidence="2" type="ORF">Metal_0191</name>
</gene>
<keyword evidence="1" id="KW-0732">Signal</keyword>
<evidence type="ECO:0000256" key="1">
    <source>
        <dbReference type="SAM" id="SignalP"/>
    </source>
</evidence>
<sequence>MTTLKKKILKNPPITLAILSVTLLPLNAGANDGLGTGAVLYTTPAYGPAIHSYPGSTVEKKSPRPEIVYVSLAYGPAIYGYPHAGREKTVPWNVEYVDPAYGPAIYSYDRIRVQDKASVFSLLFD</sequence>
<proteinExistence type="predicted"/>